<evidence type="ECO:0000256" key="13">
    <source>
        <dbReference type="PIRSR" id="PIRSR618044-1"/>
    </source>
</evidence>
<evidence type="ECO:0000256" key="11">
    <source>
        <dbReference type="ARBA" id="ARBA00023316"/>
    </source>
</evidence>
<proteinExistence type="inferred from homology"/>
<evidence type="ECO:0000256" key="14">
    <source>
        <dbReference type="PIRSR" id="PIRSR618044-2"/>
    </source>
</evidence>
<comment type="catalytic activity">
    <reaction evidence="12">
        <text>Preferential cleavage: (Ac)2-L-Lys-D-Ala-|-D-Ala. Also transpeptidation of peptidyl-alanyl moieties that are N-acyl substituents of D-alanine.</text>
        <dbReference type="EC" id="3.4.16.4"/>
    </reaction>
</comment>
<keyword evidence="6" id="KW-0645">Protease</keyword>
<reference evidence="17 18" key="1">
    <citation type="journal article" date="2015" name="Geomicrobiol. J.">
        <title>Caldisalinibacter kiritimatiensis gen. nov., sp. nov., a moderately thermohalophilic thiosulfate-reducing bacterium from a hypersaline microbial mat.</title>
        <authorList>
            <person name="Ben Hania W."/>
            <person name="Joseph M."/>
            <person name="Fiebig A."/>
            <person name="Bunk B."/>
            <person name="Klenk H.-P."/>
            <person name="Fardeau M.-L."/>
            <person name="Spring S."/>
        </authorList>
    </citation>
    <scope>NUCLEOTIDE SEQUENCE [LARGE SCALE GENOMIC DNA]</scope>
    <source>
        <strain evidence="17 18">L21-TH-D2</strain>
    </source>
</reference>
<dbReference type="OrthoDB" id="9791132at2"/>
<comment type="function">
    <text evidence="1">Removes C-terminal D-alanyl residues from sugar-peptide cell wall precursors.</text>
</comment>
<evidence type="ECO:0000313" key="18">
    <source>
        <dbReference type="Proteomes" id="UP000013378"/>
    </source>
</evidence>
<dbReference type="InterPro" id="IPR018044">
    <property type="entry name" value="Peptidase_S11"/>
</dbReference>
<keyword evidence="5 17" id="KW-0121">Carboxypeptidase</keyword>
<evidence type="ECO:0000313" key="17">
    <source>
        <dbReference type="EMBL" id="EOD01076.1"/>
    </source>
</evidence>
<dbReference type="Proteomes" id="UP000013378">
    <property type="component" value="Unassembled WGS sequence"/>
</dbReference>
<name>R1CQY3_9FIRM</name>
<comment type="similarity">
    <text evidence="3 15">Belongs to the peptidase S11 family.</text>
</comment>
<dbReference type="Gene3D" id="3.40.710.10">
    <property type="entry name" value="DD-peptidase/beta-lactamase superfamily"/>
    <property type="match status" value="1"/>
</dbReference>
<protein>
    <recommendedName>
        <fullName evidence="4">serine-type D-Ala-D-Ala carboxypeptidase</fullName>
        <ecNumber evidence="4">3.4.16.4</ecNumber>
    </recommendedName>
</protein>
<evidence type="ECO:0000256" key="6">
    <source>
        <dbReference type="ARBA" id="ARBA00022670"/>
    </source>
</evidence>
<dbReference type="PANTHER" id="PTHR21581:SF6">
    <property type="entry name" value="TRAFFICKING PROTEIN PARTICLE COMPLEX SUBUNIT 12"/>
    <property type="match status" value="1"/>
</dbReference>
<dbReference type="InterPro" id="IPR001967">
    <property type="entry name" value="Peptidase_S11_N"/>
</dbReference>
<dbReference type="STRING" id="1304284.L21TH_0839"/>
<organism evidence="17 18">
    <name type="scientific">Caldisalinibacter kiritimatiensis</name>
    <dbReference type="NCBI Taxonomy" id="1304284"/>
    <lineage>
        <taxon>Bacteria</taxon>
        <taxon>Bacillati</taxon>
        <taxon>Bacillota</taxon>
        <taxon>Tissierellia</taxon>
        <taxon>Tissierellales</taxon>
        <taxon>Thermohalobacteraceae</taxon>
        <taxon>Caldisalinibacter</taxon>
    </lineage>
</organism>
<keyword evidence="7" id="KW-0732">Signal</keyword>
<dbReference type="GO" id="GO:0008360">
    <property type="term" value="P:regulation of cell shape"/>
    <property type="evidence" value="ECO:0007669"/>
    <property type="project" value="UniProtKB-KW"/>
</dbReference>
<feature type="domain" description="Peptidase S11 D-Ala-D-Ala carboxypeptidase A C-terminal" evidence="16">
    <location>
        <begin position="283"/>
        <end position="373"/>
    </location>
</feature>
<evidence type="ECO:0000256" key="4">
    <source>
        <dbReference type="ARBA" id="ARBA00012448"/>
    </source>
</evidence>
<dbReference type="GO" id="GO:0009002">
    <property type="term" value="F:serine-type D-Ala-D-Ala carboxypeptidase activity"/>
    <property type="evidence" value="ECO:0007669"/>
    <property type="project" value="UniProtKB-EC"/>
</dbReference>
<dbReference type="PANTHER" id="PTHR21581">
    <property type="entry name" value="D-ALANYL-D-ALANINE CARBOXYPEPTIDASE"/>
    <property type="match status" value="1"/>
</dbReference>
<dbReference type="InterPro" id="IPR012338">
    <property type="entry name" value="Beta-lactam/transpept-like"/>
</dbReference>
<evidence type="ECO:0000256" key="2">
    <source>
        <dbReference type="ARBA" id="ARBA00004752"/>
    </source>
</evidence>
<dbReference type="RefSeq" id="WP_006310283.1">
    <property type="nucleotide sequence ID" value="NZ_ARZA01000086.1"/>
</dbReference>
<feature type="active site" evidence="13">
    <location>
        <position position="125"/>
    </location>
</feature>
<dbReference type="EC" id="3.4.16.4" evidence="4"/>
<keyword evidence="10" id="KW-0573">Peptidoglycan synthesis</keyword>
<dbReference type="PROSITE" id="PS51257">
    <property type="entry name" value="PROKAR_LIPOPROTEIN"/>
    <property type="match status" value="1"/>
</dbReference>
<keyword evidence="9" id="KW-0133">Cell shape</keyword>
<dbReference type="AlphaFoldDB" id="R1CQY3"/>
<dbReference type="SUPFAM" id="SSF69189">
    <property type="entry name" value="Penicillin-binding protein associated domain"/>
    <property type="match status" value="1"/>
</dbReference>
<dbReference type="GO" id="GO:0009252">
    <property type="term" value="P:peptidoglycan biosynthetic process"/>
    <property type="evidence" value="ECO:0007669"/>
    <property type="project" value="UniProtKB-UniPathway"/>
</dbReference>
<feature type="active site" description="Acyl-ester intermediate" evidence="13">
    <location>
        <position position="65"/>
    </location>
</feature>
<dbReference type="PATRIC" id="fig|1304284.3.peg.824"/>
<dbReference type="Pfam" id="PF00768">
    <property type="entry name" value="Peptidase_S11"/>
    <property type="match status" value="1"/>
</dbReference>
<dbReference type="InterPro" id="IPR015956">
    <property type="entry name" value="Peniciliin-bd_prot_C_sf"/>
</dbReference>
<comment type="pathway">
    <text evidence="2">Cell wall biogenesis; peptidoglycan biosynthesis.</text>
</comment>
<keyword evidence="8 17" id="KW-0378">Hydrolase</keyword>
<evidence type="ECO:0000256" key="7">
    <source>
        <dbReference type="ARBA" id="ARBA00022729"/>
    </source>
</evidence>
<dbReference type="GO" id="GO:0006508">
    <property type="term" value="P:proteolysis"/>
    <property type="evidence" value="ECO:0007669"/>
    <property type="project" value="UniProtKB-KW"/>
</dbReference>
<dbReference type="GO" id="GO:0071555">
    <property type="term" value="P:cell wall organization"/>
    <property type="evidence" value="ECO:0007669"/>
    <property type="project" value="UniProtKB-KW"/>
</dbReference>
<feature type="active site" description="Proton acceptor" evidence="13">
    <location>
        <position position="68"/>
    </location>
</feature>
<evidence type="ECO:0000256" key="12">
    <source>
        <dbReference type="ARBA" id="ARBA00034000"/>
    </source>
</evidence>
<evidence type="ECO:0000259" key="16">
    <source>
        <dbReference type="SMART" id="SM00936"/>
    </source>
</evidence>
<dbReference type="Pfam" id="PF07943">
    <property type="entry name" value="PBP5_C"/>
    <property type="match status" value="1"/>
</dbReference>
<evidence type="ECO:0000256" key="15">
    <source>
        <dbReference type="RuleBase" id="RU004016"/>
    </source>
</evidence>
<dbReference type="InterPro" id="IPR037167">
    <property type="entry name" value="Peptidase_S11_C_sf"/>
</dbReference>
<evidence type="ECO:0000256" key="10">
    <source>
        <dbReference type="ARBA" id="ARBA00022984"/>
    </source>
</evidence>
<dbReference type="EMBL" id="ARZA01000086">
    <property type="protein sequence ID" value="EOD01076.1"/>
    <property type="molecule type" value="Genomic_DNA"/>
</dbReference>
<dbReference type="SMART" id="SM00936">
    <property type="entry name" value="PBP5_C"/>
    <property type="match status" value="1"/>
</dbReference>
<keyword evidence="11" id="KW-0961">Cell wall biogenesis/degradation</keyword>
<evidence type="ECO:0000256" key="5">
    <source>
        <dbReference type="ARBA" id="ARBA00022645"/>
    </source>
</evidence>
<sequence>MKITKNFKILISTLMTFILILSCINISYSAGEPFDIQAKSAILIDASTGHIIYEKNIHEKLAPASITKIMVLLLAMEAIENNKISLDDEIVVSSNAAGMGGSQLYLEEGEIQKVRDIIKAICLRSANDGAVALAEHIAGTEETFIKMMNNKAKELGMENTHFKNATGLDEEGHYTSAYDISIMSKELLKHPKIHDWLTLWMAEVKVGKEKDVVQGLVNTNKLIHDYKGANGIKTGYTSKAGHCLSASATRGSLTLISVVLGCKNSSIRFNESKKLLNYGFANYDSIVLAKKNEIIKKLPVSKGKIDKLTIVIQDDLSILVKKGNNNNIEKEVVLPDYLNAPVEKGKKVGEIIVKINNQEVNRVNLVTTREVEKANFLDMLKKMINNILGN</sequence>
<dbReference type="SUPFAM" id="SSF56601">
    <property type="entry name" value="beta-lactamase/transpeptidase-like"/>
    <property type="match status" value="1"/>
</dbReference>
<dbReference type="Gene3D" id="2.60.410.10">
    <property type="entry name" value="D-Ala-D-Ala carboxypeptidase, C-terminal domain"/>
    <property type="match status" value="1"/>
</dbReference>
<feature type="binding site" evidence="14">
    <location>
        <position position="233"/>
    </location>
    <ligand>
        <name>substrate</name>
    </ligand>
</feature>
<dbReference type="InterPro" id="IPR012907">
    <property type="entry name" value="Peptidase_S11_C"/>
</dbReference>
<evidence type="ECO:0000256" key="1">
    <source>
        <dbReference type="ARBA" id="ARBA00003217"/>
    </source>
</evidence>
<comment type="caution">
    <text evidence="17">The sequence shown here is derived from an EMBL/GenBank/DDBJ whole genome shotgun (WGS) entry which is preliminary data.</text>
</comment>
<evidence type="ECO:0000256" key="9">
    <source>
        <dbReference type="ARBA" id="ARBA00022960"/>
    </source>
</evidence>
<evidence type="ECO:0000256" key="8">
    <source>
        <dbReference type="ARBA" id="ARBA00022801"/>
    </source>
</evidence>
<dbReference type="eggNOG" id="COG1686">
    <property type="taxonomic scope" value="Bacteria"/>
</dbReference>
<accession>R1CQY3</accession>
<dbReference type="UniPathway" id="UPA00219"/>
<keyword evidence="18" id="KW-1185">Reference proteome</keyword>
<evidence type="ECO:0000256" key="3">
    <source>
        <dbReference type="ARBA" id="ARBA00007164"/>
    </source>
</evidence>
<gene>
    <name evidence="17" type="ORF">L21TH_0839</name>
</gene>
<dbReference type="PRINTS" id="PR00725">
    <property type="entry name" value="DADACBPTASE1"/>
</dbReference>